<proteinExistence type="predicted"/>
<dbReference type="AlphaFoldDB" id="A0A841T0T0"/>
<gene>
    <name evidence="1" type="ORF">H7B67_11115</name>
</gene>
<dbReference type="SUPFAM" id="SSF109998">
    <property type="entry name" value="Triger factor/SurA peptide-binding domain-like"/>
    <property type="match status" value="1"/>
</dbReference>
<dbReference type="RefSeq" id="WP_185119891.1">
    <property type="nucleotide sequence ID" value="NZ_JACJVQ010000007.1"/>
</dbReference>
<dbReference type="InterPro" id="IPR027304">
    <property type="entry name" value="Trigger_fact/SurA_dom_sf"/>
</dbReference>
<comment type="caution">
    <text evidence="1">The sequence shown here is derived from an EMBL/GenBank/DDBJ whole genome shotgun (WGS) entry which is preliminary data.</text>
</comment>
<dbReference type="EMBL" id="JACJVQ010000007">
    <property type="protein sequence ID" value="MBB6634661.1"/>
    <property type="molecule type" value="Genomic_DNA"/>
</dbReference>
<sequence length="360" mass="40286">MNRAIVASVCLVALAIAAIGYYVLPRTAAEDAAVASVNGEPVAMATLERAMRGQRAAVIEYFRKKGLATVDKRFWHTRFGGEAPIDVLKNRALQAVVKERVELALAKSIGLIADTSDEDLMREKAEENERRAKAVRNGEPIYGPAKLDTGMFMAYYFSNLTIRLKDKLAQTKLAATDEQLRSYYDSIKELRFKREDTLDFALVSVSYLGEDGSGASGKKRQAQEALTAIRERIVRDEDLDAAVADIRKEYPDLEAVVARRTFSPDNARTYARYEPALFQALTSQPADRPVSEAIDESSNGSLAVFRVLDRREGGYDRFEDRAENVRNLYIDQAFEAYVDALVREADVQIDEERYAKATIE</sequence>
<accession>A0A841T0T0</accession>
<keyword evidence="2" id="KW-1185">Reference proteome</keyword>
<dbReference type="Proteomes" id="UP000535838">
    <property type="component" value="Unassembled WGS sequence"/>
</dbReference>
<evidence type="ECO:0000313" key="2">
    <source>
        <dbReference type="Proteomes" id="UP000535838"/>
    </source>
</evidence>
<organism evidence="1 2">
    <name type="scientific">Cohnella thailandensis</name>
    <dbReference type="NCBI Taxonomy" id="557557"/>
    <lineage>
        <taxon>Bacteria</taxon>
        <taxon>Bacillati</taxon>
        <taxon>Bacillota</taxon>
        <taxon>Bacilli</taxon>
        <taxon>Bacillales</taxon>
        <taxon>Paenibacillaceae</taxon>
        <taxon>Cohnella</taxon>
    </lineage>
</organism>
<reference evidence="1 2" key="1">
    <citation type="submission" date="2020-08" db="EMBL/GenBank/DDBJ databases">
        <title>Cohnella phylogeny.</title>
        <authorList>
            <person name="Dunlap C."/>
        </authorList>
    </citation>
    <scope>NUCLEOTIDE SEQUENCE [LARGE SCALE GENOMIC DNA]</scope>
    <source>
        <strain evidence="1 2">DSM 25241</strain>
    </source>
</reference>
<evidence type="ECO:0000313" key="1">
    <source>
        <dbReference type="EMBL" id="MBB6634661.1"/>
    </source>
</evidence>
<name>A0A841T0T0_9BACL</name>
<protein>
    <submittedName>
        <fullName evidence="1">Uncharacterized protein</fullName>
    </submittedName>
</protein>